<accession>A7TRR7</accession>
<dbReference type="Proteomes" id="UP000000267">
    <property type="component" value="Unassembled WGS sequence"/>
</dbReference>
<feature type="compositionally biased region" description="Basic and acidic residues" evidence="1">
    <location>
        <begin position="29"/>
        <end position="43"/>
    </location>
</feature>
<protein>
    <submittedName>
        <fullName evidence="2">Uncharacterized protein</fullName>
    </submittedName>
</protein>
<feature type="region of interest" description="Disordered" evidence="1">
    <location>
        <begin position="1"/>
        <end position="20"/>
    </location>
</feature>
<feature type="region of interest" description="Disordered" evidence="1">
    <location>
        <begin position="25"/>
        <end position="48"/>
    </location>
</feature>
<dbReference type="OMA" id="CSVCNPS"/>
<dbReference type="InParanoid" id="A7TRR7"/>
<dbReference type="Gene3D" id="3.30.420.10">
    <property type="entry name" value="Ribonuclease H-like superfamily/Ribonuclease H"/>
    <property type="match status" value="1"/>
</dbReference>
<gene>
    <name evidence="2" type="ORF">Kpol_392p6</name>
</gene>
<dbReference type="STRING" id="436907.A7TRR7"/>
<proteinExistence type="predicted"/>
<organism evidence="3">
    <name type="scientific">Vanderwaltozyma polyspora (strain ATCC 22028 / DSM 70294 / BCRC 21397 / CBS 2163 / NBRC 10782 / NRRL Y-8283 / UCD 57-17)</name>
    <name type="common">Kluyveromyces polysporus</name>
    <dbReference type="NCBI Taxonomy" id="436907"/>
    <lineage>
        <taxon>Eukaryota</taxon>
        <taxon>Fungi</taxon>
        <taxon>Dikarya</taxon>
        <taxon>Ascomycota</taxon>
        <taxon>Saccharomycotina</taxon>
        <taxon>Saccharomycetes</taxon>
        <taxon>Saccharomycetales</taxon>
        <taxon>Saccharomycetaceae</taxon>
        <taxon>Vanderwaltozyma</taxon>
    </lineage>
</organism>
<dbReference type="eggNOG" id="ENOG502R9VR">
    <property type="taxonomic scope" value="Eukaryota"/>
</dbReference>
<dbReference type="SUPFAM" id="SSF53098">
    <property type="entry name" value="Ribonuclease H-like"/>
    <property type="match status" value="1"/>
</dbReference>
<dbReference type="InterPro" id="IPR036397">
    <property type="entry name" value="RNaseH_sf"/>
</dbReference>
<evidence type="ECO:0000313" key="3">
    <source>
        <dbReference type="Proteomes" id="UP000000267"/>
    </source>
</evidence>
<dbReference type="KEGG" id="vpo:Kpol_392p6"/>
<dbReference type="EMBL" id="DS480486">
    <property type="protein sequence ID" value="EDO15039.1"/>
    <property type="molecule type" value="Genomic_DNA"/>
</dbReference>
<dbReference type="GO" id="GO:0003676">
    <property type="term" value="F:nucleic acid binding"/>
    <property type="evidence" value="ECO:0007669"/>
    <property type="project" value="InterPro"/>
</dbReference>
<keyword evidence="3" id="KW-1185">Reference proteome</keyword>
<reference evidence="2 3" key="1">
    <citation type="journal article" date="2007" name="Proc. Natl. Acad. Sci. U.S.A.">
        <title>Independent sorting-out of thousands of duplicated gene pairs in two yeast species descended from a whole-genome duplication.</title>
        <authorList>
            <person name="Scannell D.R."/>
            <person name="Frank A.C."/>
            <person name="Conant G.C."/>
            <person name="Byrne K.P."/>
            <person name="Woolfit M."/>
            <person name="Wolfe K.H."/>
        </authorList>
    </citation>
    <scope>NUCLEOTIDE SEQUENCE [LARGE SCALE GENOMIC DNA]</scope>
    <source>
        <strain evidence="3">ATCC 22028 / DSM 70294 / BCRC 21397 / CBS 2163 / NBRC 10782 / NRRL Y-8283 / UCD 57-17</strain>
    </source>
</reference>
<sequence>MRINTRSVQKSKSLKEKNGAVGIVPNLTELKKSRSKSKDKSKIDDEEPAISLPRSHLKELVLPEIKNLDELISESGLNKELFNRGHQDLAKFQSTINGYLSQRIYDLILTDKLTPKKVSREKVKWANKSNEKYYFLKNRYYVSDKGTTVRDRRNDDKILCPPNKVLEVVLCTHLINEHAAHKSVHRNLHKRYANISRTITRISLLYCSFCNPSEHVKPLKKSKKNEVYEGLLPFERIHIEIFKPFGDEKLIEGTYSHILYIRDYYSRYVWLYPLKKTAFKELTQTLVTYFFTITKTPIYIESSTINRNDLIAMVQKIALKYDLRIGIGIGNSSYFHYNGLETMKQLLLLHEDECLGDWGMCLKYGKNLHNNLKNRKVLGMPINLLLNSGISECSIKYKSKKNTVIDETFPHNMIVLDNGKSEIYLEDNLTSTPVIDEKNIEPVGYEYYENPINTLTN</sequence>
<dbReference type="InterPro" id="IPR012337">
    <property type="entry name" value="RNaseH-like_sf"/>
</dbReference>
<dbReference type="AlphaFoldDB" id="A7TRR7"/>
<dbReference type="PhylomeDB" id="A7TRR7"/>
<evidence type="ECO:0000313" key="2">
    <source>
        <dbReference type="EMBL" id="EDO15039.1"/>
    </source>
</evidence>
<dbReference type="HOGENOM" id="CLU_030376_1_0_1"/>
<dbReference type="FunCoup" id="A7TRR7">
    <property type="interactions" value="342"/>
</dbReference>
<evidence type="ECO:0000256" key="1">
    <source>
        <dbReference type="SAM" id="MobiDB-lite"/>
    </source>
</evidence>
<feature type="compositionally biased region" description="Polar residues" evidence="1">
    <location>
        <begin position="1"/>
        <end position="11"/>
    </location>
</feature>
<dbReference type="GeneID" id="5543085"/>
<dbReference type="OrthoDB" id="3863715at2759"/>
<dbReference type="RefSeq" id="XP_001642897.1">
    <property type="nucleotide sequence ID" value="XM_001642847.1"/>
</dbReference>
<name>A7TRR7_VANPO</name>